<dbReference type="InterPro" id="IPR023346">
    <property type="entry name" value="Lysozyme-like_dom_sf"/>
</dbReference>
<dbReference type="GO" id="GO:0016020">
    <property type="term" value="C:membrane"/>
    <property type="evidence" value="ECO:0007669"/>
    <property type="project" value="InterPro"/>
</dbReference>
<gene>
    <name evidence="5" type="ORF">FUSO3_09810</name>
</gene>
<evidence type="ECO:0000256" key="2">
    <source>
        <dbReference type="SAM" id="Coils"/>
    </source>
</evidence>
<dbReference type="EMBL" id="JAAC01000169">
    <property type="protein sequence ID" value="KDE61648.1"/>
    <property type="molecule type" value="Genomic_DNA"/>
</dbReference>
<organism evidence="5 6">
    <name type="scientific">Fusobacterium necrophorum BL</name>
    <dbReference type="NCBI Taxonomy" id="1441732"/>
    <lineage>
        <taxon>Bacteria</taxon>
        <taxon>Fusobacteriati</taxon>
        <taxon>Fusobacteriota</taxon>
        <taxon>Fusobacteriia</taxon>
        <taxon>Fusobacteriales</taxon>
        <taxon>Fusobacteriaceae</taxon>
        <taxon>Fusobacterium</taxon>
    </lineage>
</organism>
<feature type="chain" id="PRO_5044498610" description="Transglycosylase SLT domain-containing protein" evidence="3">
    <location>
        <begin position="21"/>
        <end position="281"/>
    </location>
</feature>
<feature type="signal peptide" evidence="3">
    <location>
        <begin position="1"/>
        <end position="20"/>
    </location>
</feature>
<dbReference type="RefSeq" id="WP_080699328.1">
    <property type="nucleotide sequence ID" value="NZ_JAAC01000169.1"/>
</dbReference>
<dbReference type="CDD" id="cd00254">
    <property type="entry name" value="LT-like"/>
    <property type="match status" value="1"/>
</dbReference>
<dbReference type="GO" id="GO:0008933">
    <property type="term" value="F:peptidoglycan lytic transglycosylase activity"/>
    <property type="evidence" value="ECO:0007669"/>
    <property type="project" value="InterPro"/>
</dbReference>
<dbReference type="PANTHER" id="PTHR37423">
    <property type="entry name" value="SOLUBLE LYTIC MUREIN TRANSGLYCOSYLASE-RELATED"/>
    <property type="match status" value="1"/>
</dbReference>
<dbReference type="AlphaFoldDB" id="A0AB73BUQ9"/>
<evidence type="ECO:0000256" key="1">
    <source>
        <dbReference type="ARBA" id="ARBA00007734"/>
    </source>
</evidence>
<evidence type="ECO:0000313" key="5">
    <source>
        <dbReference type="EMBL" id="KDE61648.1"/>
    </source>
</evidence>
<reference evidence="5 6" key="1">
    <citation type="submission" date="2014-01" db="EMBL/GenBank/DDBJ databases">
        <title>Comparative genomics of Fusobacterium necrophorum wild isolates.</title>
        <authorList>
            <person name="Kittichotirat W."/>
            <person name="Bumgarner R.E."/>
            <person name="Lawrence P."/>
        </authorList>
    </citation>
    <scope>NUCLEOTIDE SEQUENCE [LARGE SCALE GENOMIC DNA]</scope>
    <source>
        <strain evidence="5 6">BL</strain>
    </source>
</reference>
<evidence type="ECO:0000256" key="3">
    <source>
        <dbReference type="SAM" id="SignalP"/>
    </source>
</evidence>
<keyword evidence="3" id="KW-0732">Signal</keyword>
<dbReference type="Proteomes" id="UP000027473">
    <property type="component" value="Unassembled WGS sequence"/>
</dbReference>
<dbReference type="InterPro" id="IPR000189">
    <property type="entry name" value="Transglyc_AS"/>
</dbReference>
<dbReference type="InterPro" id="IPR008258">
    <property type="entry name" value="Transglycosylase_SLT_dom_1"/>
</dbReference>
<dbReference type="PROSITE" id="PS00922">
    <property type="entry name" value="TRANSGLYCOSYLASE"/>
    <property type="match status" value="1"/>
</dbReference>
<keyword evidence="2" id="KW-0175">Coiled coil</keyword>
<accession>A0AB73BUQ9</accession>
<evidence type="ECO:0000259" key="4">
    <source>
        <dbReference type="Pfam" id="PF01464"/>
    </source>
</evidence>
<sequence length="281" mass="32473">MKRKIFIFFSFLVLQSFLLANINENELKDLKEIIKEVIESEKDEKVVDENNIKFSLIRNSKKIEVEKKEAVAEEITLKTLQAEIKELKEILKNNFEAESEIENYIPAEDYLDFDDKEEKIAISNYIEYINNYTNDYNLAREINKNLIIYSKAYGISPELILSIIKVESGFNPTAESKKGAYGLMQLTQDTANYLKVNRKTIGENMKGGIKLLRELLDENNNDLVLTLASYNAGLGVVKKYNGVPPYTETKNYIERIMQGMSTISRNEIIIDSIDFDRKEDF</sequence>
<evidence type="ECO:0000313" key="6">
    <source>
        <dbReference type="Proteomes" id="UP000027473"/>
    </source>
</evidence>
<proteinExistence type="inferred from homology"/>
<dbReference type="SUPFAM" id="SSF53955">
    <property type="entry name" value="Lysozyme-like"/>
    <property type="match status" value="1"/>
</dbReference>
<name>A0AB73BUQ9_9FUSO</name>
<dbReference type="Pfam" id="PF01464">
    <property type="entry name" value="SLT"/>
    <property type="match status" value="1"/>
</dbReference>
<feature type="domain" description="Transglycosylase SLT" evidence="4">
    <location>
        <begin position="147"/>
        <end position="251"/>
    </location>
</feature>
<dbReference type="Gene3D" id="1.10.530.10">
    <property type="match status" value="1"/>
</dbReference>
<comment type="caution">
    <text evidence="5">The sequence shown here is derived from an EMBL/GenBank/DDBJ whole genome shotgun (WGS) entry which is preliminary data.</text>
</comment>
<comment type="similarity">
    <text evidence="1">Belongs to the transglycosylase Slt family.</text>
</comment>
<feature type="coiled-coil region" evidence="2">
    <location>
        <begin position="20"/>
        <end position="100"/>
    </location>
</feature>
<dbReference type="PANTHER" id="PTHR37423:SF2">
    <property type="entry name" value="MEMBRANE-BOUND LYTIC MUREIN TRANSGLYCOSYLASE C"/>
    <property type="match status" value="1"/>
</dbReference>
<protein>
    <recommendedName>
        <fullName evidence="4">Transglycosylase SLT domain-containing protein</fullName>
    </recommendedName>
</protein>
<dbReference type="GO" id="GO:0000270">
    <property type="term" value="P:peptidoglycan metabolic process"/>
    <property type="evidence" value="ECO:0007669"/>
    <property type="project" value="InterPro"/>
</dbReference>